<dbReference type="Proteomes" id="UP000015105">
    <property type="component" value="Chromosome 2D"/>
</dbReference>
<dbReference type="AlphaFoldDB" id="A0A453C5B9"/>
<reference evidence="1" key="5">
    <citation type="journal article" date="2021" name="G3 (Bethesda)">
        <title>Aegilops tauschii genome assembly Aet v5.0 features greater sequence contiguity and improved annotation.</title>
        <authorList>
            <person name="Wang L."/>
            <person name="Zhu T."/>
            <person name="Rodriguez J.C."/>
            <person name="Deal K.R."/>
            <person name="Dubcovsky J."/>
            <person name="McGuire P.E."/>
            <person name="Lux T."/>
            <person name="Spannagl M."/>
            <person name="Mayer K.F.X."/>
            <person name="Baldrich P."/>
            <person name="Meyers B.C."/>
            <person name="Huo N."/>
            <person name="Gu Y.Q."/>
            <person name="Zhou H."/>
            <person name="Devos K.M."/>
            <person name="Bennetzen J.L."/>
            <person name="Unver T."/>
            <person name="Budak H."/>
            <person name="Gulick P.J."/>
            <person name="Galiba G."/>
            <person name="Kalapos B."/>
            <person name="Nelson D.R."/>
            <person name="Li P."/>
            <person name="You F.M."/>
            <person name="Luo M.C."/>
            <person name="Dvorak J."/>
        </authorList>
    </citation>
    <scope>NUCLEOTIDE SEQUENCE [LARGE SCALE GENOMIC DNA]</scope>
    <source>
        <strain evidence="1">cv. AL8/78</strain>
    </source>
</reference>
<reference evidence="1" key="4">
    <citation type="submission" date="2019-03" db="UniProtKB">
        <authorList>
            <consortium name="EnsemblPlants"/>
        </authorList>
    </citation>
    <scope>IDENTIFICATION</scope>
</reference>
<dbReference type="Gramene" id="AET2Gv20738800.1">
    <property type="protein sequence ID" value="AET2Gv20738800.1"/>
    <property type="gene ID" value="AET2Gv20738800"/>
</dbReference>
<sequence length="38" mass="4589">MIFLLLQLPCILWLKIKKPRRFSAPWFANWVHISGHLN</sequence>
<dbReference type="EnsemblPlants" id="AET2Gv20738800.1">
    <property type="protein sequence ID" value="AET2Gv20738800.1"/>
    <property type="gene ID" value="AET2Gv20738800"/>
</dbReference>
<evidence type="ECO:0000313" key="1">
    <source>
        <dbReference type="EnsemblPlants" id="AET2Gv20738800.1"/>
    </source>
</evidence>
<reference evidence="2" key="1">
    <citation type="journal article" date="2014" name="Science">
        <title>Ancient hybridizations among the ancestral genomes of bread wheat.</title>
        <authorList>
            <consortium name="International Wheat Genome Sequencing Consortium,"/>
            <person name="Marcussen T."/>
            <person name="Sandve S.R."/>
            <person name="Heier L."/>
            <person name="Spannagl M."/>
            <person name="Pfeifer M."/>
            <person name="Jakobsen K.S."/>
            <person name="Wulff B.B."/>
            <person name="Steuernagel B."/>
            <person name="Mayer K.F."/>
            <person name="Olsen O.A."/>
        </authorList>
    </citation>
    <scope>NUCLEOTIDE SEQUENCE [LARGE SCALE GENOMIC DNA]</scope>
    <source>
        <strain evidence="2">cv. AL8/78</strain>
    </source>
</reference>
<protein>
    <submittedName>
        <fullName evidence="1">Uncharacterized protein</fullName>
    </submittedName>
</protein>
<keyword evidence="2" id="KW-1185">Reference proteome</keyword>
<name>A0A453C5B9_AEGTS</name>
<organism evidence="1 2">
    <name type="scientific">Aegilops tauschii subsp. strangulata</name>
    <name type="common">Goatgrass</name>
    <dbReference type="NCBI Taxonomy" id="200361"/>
    <lineage>
        <taxon>Eukaryota</taxon>
        <taxon>Viridiplantae</taxon>
        <taxon>Streptophyta</taxon>
        <taxon>Embryophyta</taxon>
        <taxon>Tracheophyta</taxon>
        <taxon>Spermatophyta</taxon>
        <taxon>Magnoliopsida</taxon>
        <taxon>Liliopsida</taxon>
        <taxon>Poales</taxon>
        <taxon>Poaceae</taxon>
        <taxon>BOP clade</taxon>
        <taxon>Pooideae</taxon>
        <taxon>Triticodae</taxon>
        <taxon>Triticeae</taxon>
        <taxon>Triticinae</taxon>
        <taxon>Aegilops</taxon>
    </lineage>
</organism>
<reference evidence="2" key="2">
    <citation type="journal article" date="2017" name="Nat. Plants">
        <title>The Aegilops tauschii genome reveals multiple impacts of transposons.</title>
        <authorList>
            <person name="Zhao G."/>
            <person name="Zou C."/>
            <person name="Li K."/>
            <person name="Wang K."/>
            <person name="Li T."/>
            <person name="Gao L."/>
            <person name="Zhang X."/>
            <person name="Wang H."/>
            <person name="Yang Z."/>
            <person name="Liu X."/>
            <person name="Jiang W."/>
            <person name="Mao L."/>
            <person name="Kong X."/>
            <person name="Jiao Y."/>
            <person name="Jia J."/>
        </authorList>
    </citation>
    <scope>NUCLEOTIDE SEQUENCE [LARGE SCALE GENOMIC DNA]</scope>
    <source>
        <strain evidence="2">cv. AL8/78</strain>
    </source>
</reference>
<reference evidence="1" key="3">
    <citation type="journal article" date="2017" name="Nature">
        <title>Genome sequence of the progenitor of the wheat D genome Aegilops tauschii.</title>
        <authorList>
            <person name="Luo M.C."/>
            <person name="Gu Y.Q."/>
            <person name="Puiu D."/>
            <person name="Wang H."/>
            <person name="Twardziok S.O."/>
            <person name="Deal K.R."/>
            <person name="Huo N."/>
            <person name="Zhu T."/>
            <person name="Wang L."/>
            <person name="Wang Y."/>
            <person name="McGuire P.E."/>
            <person name="Liu S."/>
            <person name="Long H."/>
            <person name="Ramasamy R.K."/>
            <person name="Rodriguez J.C."/>
            <person name="Van S.L."/>
            <person name="Yuan L."/>
            <person name="Wang Z."/>
            <person name="Xia Z."/>
            <person name="Xiao L."/>
            <person name="Anderson O.D."/>
            <person name="Ouyang S."/>
            <person name="Liang Y."/>
            <person name="Zimin A.V."/>
            <person name="Pertea G."/>
            <person name="Qi P."/>
            <person name="Bennetzen J.L."/>
            <person name="Dai X."/>
            <person name="Dawson M.W."/>
            <person name="Muller H.G."/>
            <person name="Kugler K."/>
            <person name="Rivarola-Duarte L."/>
            <person name="Spannagl M."/>
            <person name="Mayer K.F.X."/>
            <person name="Lu F.H."/>
            <person name="Bevan M.W."/>
            <person name="Leroy P."/>
            <person name="Li P."/>
            <person name="You F.M."/>
            <person name="Sun Q."/>
            <person name="Liu Z."/>
            <person name="Lyons E."/>
            <person name="Wicker T."/>
            <person name="Salzberg S.L."/>
            <person name="Devos K.M."/>
            <person name="Dvorak J."/>
        </authorList>
    </citation>
    <scope>NUCLEOTIDE SEQUENCE [LARGE SCALE GENOMIC DNA]</scope>
    <source>
        <strain evidence="1">cv. AL8/78</strain>
    </source>
</reference>
<evidence type="ECO:0000313" key="2">
    <source>
        <dbReference type="Proteomes" id="UP000015105"/>
    </source>
</evidence>
<proteinExistence type="predicted"/>
<accession>A0A453C5B9</accession>